<evidence type="ECO:0000256" key="6">
    <source>
        <dbReference type="ARBA" id="ARBA00022556"/>
    </source>
</evidence>
<dbReference type="InterPro" id="IPR003758">
    <property type="entry name" value="LpxK"/>
</dbReference>
<dbReference type="Proteomes" id="UP001501207">
    <property type="component" value="Unassembled WGS sequence"/>
</dbReference>
<evidence type="ECO:0000256" key="2">
    <source>
        <dbReference type="ARBA" id="ARBA00004870"/>
    </source>
</evidence>
<keyword evidence="7 13" id="KW-0808">Transferase</keyword>
<feature type="binding site" evidence="13">
    <location>
        <begin position="27"/>
        <end position="34"/>
    </location>
    <ligand>
        <name>ATP</name>
        <dbReference type="ChEBI" id="CHEBI:30616"/>
    </ligand>
</feature>
<sequence>MRNKLYDWGTLSAVSFDLPTIAVGNLSMGGTGKTPHVEYLIALLKSHYRVATLSRGYNRRTHGYRLAGPDSDALEIGDEPMQFHRKFPDIAVCVGEERVLALPQLLMDKPETAVVLLDDAFQHRSIRPGYNILLTEHSRLFTRDYIVPFGRLRESRQGYRRADCIIVTKCPPALSEEERLRITREIAPLPAQPLYFTALQYGEPYDLFTGAAVSIPESTALLLVCGIARPAPLQEWLQQRFASVTLQQFPDHHYFTPADVAEIRSSWEVLGAEQKMVITTEKDAVKLQLLEAELRDQALPICVLPAKVSFLFDSADSFNNHIFDYVAKALEEQQNP</sequence>
<dbReference type="SUPFAM" id="SSF52540">
    <property type="entry name" value="P-loop containing nucleoside triphosphate hydrolases"/>
    <property type="match status" value="1"/>
</dbReference>
<evidence type="ECO:0000256" key="13">
    <source>
        <dbReference type="HAMAP-Rule" id="MF_00409"/>
    </source>
</evidence>
<comment type="catalytic activity">
    <reaction evidence="13">
        <text>a lipid A disaccharide + ATP = a lipid IVA + ADP + H(+)</text>
        <dbReference type="Rhea" id="RHEA:67840"/>
        <dbReference type="ChEBI" id="CHEBI:15378"/>
        <dbReference type="ChEBI" id="CHEBI:30616"/>
        <dbReference type="ChEBI" id="CHEBI:176343"/>
        <dbReference type="ChEBI" id="CHEBI:176425"/>
        <dbReference type="ChEBI" id="CHEBI:456216"/>
        <dbReference type="EC" id="2.7.1.130"/>
    </reaction>
</comment>
<organism evidence="14 15">
    <name type="scientific">Compostibacter hankyongensis</name>
    <dbReference type="NCBI Taxonomy" id="1007089"/>
    <lineage>
        <taxon>Bacteria</taxon>
        <taxon>Pseudomonadati</taxon>
        <taxon>Bacteroidota</taxon>
        <taxon>Chitinophagia</taxon>
        <taxon>Chitinophagales</taxon>
        <taxon>Chitinophagaceae</taxon>
        <taxon>Compostibacter</taxon>
    </lineage>
</organism>
<dbReference type="PANTHER" id="PTHR42724">
    <property type="entry name" value="TETRAACYLDISACCHARIDE 4'-KINASE"/>
    <property type="match status" value="1"/>
</dbReference>
<evidence type="ECO:0000313" key="15">
    <source>
        <dbReference type="Proteomes" id="UP001501207"/>
    </source>
</evidence>
<evidence type="ECO:0000256" key="9">
    <source>
        <dbReference type="ARBA" id="ARBA00022777"/>
    </source>
</evidence>
<dbReference type="PANTHER" id="PTHR42724:SF1">
    <property type="entry name" value="TETRAACYLDISACCHARIDE 4'-KINASE, MITOCHONDRIAL-RELATED"/>
    <property type="match status" value="1"/>
</dbReference>
<evidence type="ECO:0000256" key="1">
    <source>
        <dbReference type="ARBA" id="ARBA00002274"/>
    </source>
</evidence>
<evidence type="ECO:0000256" key="4">
    <source>
        <dbReference type="ARBA" id="ARBA00016436"/>
    </source>
</evidence>
<dbReference type="Pfam" id="PF02606">
    <property type="entry name" value="LpxK"/>
    <property type="match status" value="1"/>
</dbReference>
<name>A0ABP8FN81_9BACT</name>
<dbReference type="EC" id="2.7.1.130" evidence="3 13"/>
<evidence type="ECO:0000256" key="7">
    <source>
        <dbReference type="ARBA" id="ARBA00022679"/>
    </source>
</evidence>
<keyword evidence="8 13" id="KW-0547">Nucleotide-binding</keyword>
<comment type="similarity">
    <text evidence="13">Belongs to the LpxK family.</text>
</comment>
<dbReference type="NCBIfam" id="TIGR00682">
    <property type="entry name" value="lpxK"/>
    <property type="match status" value="1"/>
</dbReference>
<proteinExistence type="inferred from homology"/>
<keyword evidence="5 13" id="KW-0444">Lipid biosynthesis</keyword>
<evidence type="ECO:0000256" key="3">
    <source>
        <dbReference type="ARBA" id="ARBA00012071"/>
    </source>
</evidence>
<comment type="pathway">
    <text evidence="2 13">Glycolipid biosynthesis; lipid IV(A) biosynthesis; lipid IV(A) from (3R)-3-hydroxytetradecanoyl-[acyl-carrier-protein] and UDP-N-acetyl-alpha-D-glucosamine: step 6/6.</text>
</comment>
<dbReference type="EMBL" id="BAABFN010000002">
    <property type="protein sequence ID" value="GAA4307629.1"/>
    <property type="molecule type" value="Genomic_DNA"/>
</dbReference>
<comment type="function">
    <text evidence="1 13">Transfers the gamma-phosphate of ATP to the 4'-position of a tetraacyldisaccharide 1-phosphate intermediate (termed DS-1-P) to form tetraacyldisaccharide 1,4'-bis-phosphate (lipid IVA).</text>
</comment>
<evidence type="ECO:0000313" key="14">
    <source>
        <dbReference type="EMBL" id="GAA4307629.1"/>
    </source>
</evidence>
<keyword evidence="11 13" id="KW-0443">Lipid metabolism</keyword>
<evidence type="ECO:0000256" key="12">
    <source>
        <dbReference type="ARBA" id="ARBA00029757"/>
    </source>
</evidence>
<dbReference type="HAMAP" id="MF_00409">
    <property type="entry name" value="LpxK"/>
    <property type="match status" value="1"/>
</dbReference>
<protein>
    <recommendedName>
        <fullName evidence="4 13">Tetraacyldisaccharide 4'-kinase</fullName>
        <ecNumber evidence="3 13">2.7.1.130</ecNumber>
    </recommendedName>
    <alternativeName>
        <fullName evidence="12 13">Lipid A 4'-kinase</fullName>
    </alternativeName>
</protein>
<comment type="caution">
    <text evidence="14">The sequence shown here is derived from an EMBL/GenBank/DDBJ whole genome shotgun (WGS) entry which is preliminary data.</text>
</comment>
<evidence type="ECO:0000256" key="8">
    <source>
        <dbReference type="ARBA" id="ARBA00022741"/>
    </source>
</evidence>
<keyword evidence="15" id="KW-1185">Reference proteome</keyword>
<evidence type="ECO:0000256" key="11">
    <source>
        <dbReference type="ARBA" id="ARBA00023098"/>
    </source>
</evidence>
<evidence type="ECO:0000256" key="5">
    <source>
        <dbReference type="ARBA" id="ARBA00022516"/>
    </source>
</evidence>
<keyword evidence="9 13" id="KW-0418">Kinase</keyword>
<evidence type="ECO:0000256" key="10">
    <source>
        <dbReference type="ARBA" id="ARBA00022840"/>
    </source>
</evidence>
<dbReference type="InterPro" id="IPR027417">
    <property type="entry name" value="P-loop_NTPase"/>
</dbReference>
<accession>A0ABP8FN81</accession>
<reference evidence="15" key="1">
    <citation type="journal article" date="2019" name="Int. J. Syst. Evol. Microbiol.">
        <title>The Global Catalogue of Microorganisms (GCM) 10K type strain sequencing project: providing services to taxonomists for standard genome sequencing and annotation.</title>
        <authorList>
            <consortium name="The Broad Institute Genomics Platform"/>
            <consortium name="The Broad Institute Genome Sequencing Center for Infectious Disease"/>
            <person name="Wu L."/>
            <person name="Ma J."/>
        </authorList>
    </citation>
    <scope>NUCLEOTIDE SEQUENCE [LARGE SCALE GENOMIC DNA]</scope>
    <source>
        <strain evidence="15">JCM 17664</strain>
    </source>
</reference>
<keyword evidence="6 13" id="KW-0441">Lipid A biosynthesis</keyword>
<keyword evidence="10 13" id="KW-0067">ATP-binding</keyword>
<gene>
    <name evidence="13 14" type="primary">lpxK</name>
    <name evidence="14" type="ORF">GCM10023143_14400</name>
</gene>